<dbReference type="EMBL" id="CAJNOR010020011">
    <property type="protein sequence ID" value="CAF1690151.1"/>
    <property type="molecule type" value="Genomic_DNA"/>
</dbReference>
<evidence type="ECO:0000313" key="3">
    <source>
        <dbReference type="Proteomes" id="UP000663828"/>
    </source>
</evidence>
<gene>
    <name evidence="2" type="ORF">XAT740_LOCUS63620</name>
</gene>
<sequence length="50" mass="5695">DRPYSSKTSTISLELGSNKHPSTPNSHHMISGQYSSSTLRSDRFPLYRRN</sequence>
<protein>
    <submittedName>
        <fullName evidence="2">Uncharacterized protein</fullName>
    </submittedName>
</protein>
<evidence type="ECO:0000256" key="1">
    <source>
        <dbReference type="SAM" id="MobiDB-lite"/>
    </source>
</evidence>
<keyword evidence="3" id="KW-1185">Reference proteome</keyword>
<feature type="compositionally biased region" description="Polar residues" evidence="1">
    <location>
        <begin position="1"/>
        <end position="12"/>
    </location>
</feature>
<feature type="region of interest" description="Disordered" evidence="1">
    <location>
        <begin position="1"/>
        <end position="50"/>
    </location>
</feature>
<organism evidence="2 3">
    <name type="scientific">Adineta ricciae</name>
    <name type="common">Rotifer</name>
    <dbReference type="NCBI Taxonomy" id="249248"/>
    <lineage>
        <taxon>Eukaryota</taxon>
        <taxon>Metazoa</taxon>
        <taxon>Spiralia</taxon>
        <taxon>Gnathifera</taxon>
        <taxon>Rotifera</taxon>
        <taxon>Eurotatoria</taxon>
        <taxon>Bdelloidea</taxon>
        <taxon>Adinetida</taxon>
        <taxon>Adinetidae</taxon>
        <taxon>Adineta</taxon>
    </lineage>
</organism>
<feature type="compositionally biased region" description="Basic and acidic residues" evidence="1">
    <location>
        <begin position="40"/>
        <end position="50"/>
    </location>
</feature>
<reference evidence="2" key="1">
    <citation type="submission" date="2021-02" db="EMBL/GenBank/DDBJ databases">
        <authorList>
            <person name="Nowell W R."/>
        </authorList>
    </citation>
    <scope>NUCLEOTIDE SEQUENCE</scope>
</reference>
<evidence type="ECO:0000313" key="2">
    <source>
        <dbReference type="EMBL" id="CAF1690151.1"/>
    </source>
</evidence>
<proteinExistence type="predicted"/>
<feature type="non-terminal residue" evidence="2">
    <location>
        <position position="1"/>
    </location>
</feature>
<feature type="compositionally biased region" description="Polar residues" evidence="1">
    <location>
        <begin position="19"/>
        <end position="39"/>
    </location>
</feature>
<comment type="caution">
    <text evidence="2">The sequence shown here is derived from an EMBL/GenBank/DDBJ whole genome shotgun (WGS) entry which is preliminary data.</text>
</comment>
<dbReference type="Proteomes" id="UP000663828">
    <property type="component" value="Unassembled WGS sequence"/>
</dbReference>
<dbReference type="AlphaFoldDB" id="A0A816HNR7"/>
<accession>A0A816HNR7</accession>
<name>A0A816HNR7_ADIRI</name>